<sequence>MFRRHSIDITDILHPDDQNLLAVPVYPPDHPGRIPPHGGQGPCNSTRRSRVQALETSSGRNARIKEDDNVNISFFMYWRRGDPVSNPYGPLDHDLFLLCARDTVKLLRNHPILSLWVGGNERVPPPDVNAVLKNDLQLHPYYMNSNNSGTSAITPVIKDPSRYLDSY</sequence>
<comment type="caution">
    <text evidence="1">The sequence shown here is derived from an EMBL/GenBank/DDBJ whole genome shotgun (WGS) entry which is preliminary data.</text>
</comment>
<dbReference type="AlphaFoldDB" id="A0A2G2Z638"/>
<reference evidence="1 2" key="2">
    <citation type="journal article" date="2017" name="Genome Biol.">
        <title>New reference genome sequences of hot pepper reveal the massive evolution of plant disease-resistance genes by retroduplication.</title>
        <authorList>
            <person name="Kim S."/>
            <person name="Park J."/>
            <person name="Yeom S.I."/>
            <person name="Kim Y.M."/>
            <person name="Seo E."/>
            <person name="Kim K.T."/>
            <person name="Kim M.S."/>
            <person name="Lee J.M."/>
            <person name="Cheong K."/>
            <person name="Shin H.S."/>
            <person name="Kim S.B."/>
            <person name="Han K."/>
            <person name="Lee J."/>
            <person name="Park M."/>
            <person name="Lee H.A."/>
            <person name="Lee H.Y."/>
            <person name="Lee Y."/>
            <person name="Oh S."/>
            <person name="Lee J.H."/>
            <person name="Choi E."/>
            <person name="Choi E."/>
            <person name="Lee S.E."/>
            <person name="Jeon J."/>
            <person name="Kim H."/>
            <person name="Choi G."/>
            <person name="Song H."/>
            <person name="Lee J."/>
            <person name="Lee S.C."/>
            <person name="Kwon J.K."/>
            <person name="Lee H.Y."/>
            <person name="Koo N."/>
            <person name="Hong Y."/>
            <person name="Kim R.W."/>
            <person name="Kang W.H."/>
            <person name="Huh J.H."/>
            <person name="Kang B.C."/>
            <person name="Yang T.J."/>
            <person name="Lee Y.H."/>
            <person name="Bennetzen J.L."/>
            <person name="Choi D."/>
        </authorList>
    </citation>
    <scope>NUCLEOTIDE SEQUENCE [LARGE SCALE GENOMIC DNA]</scope>
    <source>
        <strain evidence="2">cv. CM334</strain>
    </source>
</reference>
<dbReference type="InterPro" id="IPR008979">
    <property type="entry name" value="Galactose-bd-like_sf"/>
</dbReference>
<protein>
    <submittedName>
        <fullName evidence="1">Uncharacterized protein</fullName>
    </submittedName>
</protein>
<dbReference type="SUPFAM" id="SSF49785">
    <property type="entry name" value="Galactose-binding domain-like"/>
    <property type="match status" value="1"/>
</dbReference>
<name>A0A2G2Z638_CAPAN</name>
<dbReference type="STRING" id="4072.A0A2G2Z638"/>
<dbReference type="EMBL" id="AYRZ02000007">
    <property type="protein sequence ID" value="PHT77424.1"/>
    <property type="molecule type" value="Genomic_DNA"/>
</dbReference>
<dbReference type="InterPro" id="IPR017853">
    <property type="entry name" value="GH"/>
</dbReference>
<dbReference type="PANTHER" id="PTHR43536">
    <property type="entry name" value="MANNOSYLGLYCOPROTEIN ENDO-BETA-MANNOSIDASE"/>
    <property type="match status" value="1"/>
</dbReference>
<keyword evidence="2" id="KW-1185">Reference proteome</keyword>
<reference evidence="1 2" key="1">
    <citation type="journal article" date="2014" name="Nat. Genet.">
        <title>Genome sequence of the hot pepper provides insights into the evolution of pungency in Capsicum species.</title>
        <authorList>
            <person name="Kim S."/>
            <person name="Park M."/>
            <person name="Yeom S.I."/>
            <person name="Kim Y.M."/>
            <person name="Lee J.M."/>
            <person name="Lee H.A."/>
            <person name="Seo E."/>
            <person name="Choi J."/>
            <person name="Cheong K."/>
            <person name="Kim K.T."/>
            <person name="Jung K."/>
            <person name="Lee G.W."/>
            <person name="Oh S.K."/>
            <person name="Bae C."/>
            <person name="Kim S.B."/>
            <person name="Lee H.Y."/>
            <person name="Kim S.Y."/>
            <person name="Kim M.S."/>
            <person name="Kang B.C."/>
            <person name="Jo Y.D."/>
            <person name="Yang H.B."/>
            <person name="Jeong H.J."/>
            <person name="Kang W.H."/>
            <person name="Kwon J.K."/>
            <person name="Shin C."/>
            <person name="Lim J.Y."/>
            <person name="Park J.H."/>
            <person name="Huh J.H."/>
            <person name="Kim J.S."/>
            <person name="Kim B.D."/>
            <person name="Cohen O."/>
            <person name="Paran I."/>
            <person name="Suh M.C."/>
            <person name="Lee S.B."/>
            <person name="Kim Y.K."/>
            <person name="Shin Y."/>
            <person name="Noh S.J."/>
            <person name="Park J."/>
            <person name="Seo Y.S."/>
            <person name="Kwon S.Y."/>
            <person name="Kim H.A."/>
            <person name="Park J.M."/>
            <person name="Kim H.J."/>
            <person name="Choi S.B."/>
            <person name="Bosland P.W."/>
            <person name="Reeves G."/>
            <person name="Jo S.H."/>
            <person name="Lee B.W."/>
            <person name="Cho H.T."/>
            <person name="Choi H.S."/>
            <person name="Lee M.S."/>
            <person name="Yu Y."/>
            <person name="Do Choi Y."/>
            <person name="Park B.S."/>
            <person name="van Deynze A."/>
            <person name="Ashrafi H."/>
            <person name="Hill T."/>
            <person name="Kim W.T."/>
            <person name="Pai H.S."/>
            <person name="Ahn H.K."/>
            <person name="Yeam I."/>
            <person name="Giovannoni J.J."/>
            <person name="Rose J.K."/>
            <person name="Sorensen I."/>
            <person name="Lee S.J."/>
            <person name="Kim R.W."/>
            <person name="Choi I.Y."/>
            <person name="Choi B.S."/>
            <person name="Lim J.S."/>
            <person name="Lee Y.H."/>
            <person name="Choi D."/>
        </authorList>
    </citation>
    <scope>NUCLEOTIDE SEQUENCE [LARGE SCALE GENOMIC DNA]</scope>
    <source>
        <strain evidence="2">cv. CM334</strain>
    </source>
</reference>
<dbReference type="Proteomes" id="UP000222542">
    <property type="component" value="Unassembled WGS sequence"/>
</dbReference>
<evidence type="ECO:0000313" key="1">
    <source>
        <dbReference type="EMBL" id="PHT77424.1"/>
    </source>
</evidence>
<proteinExistence type="predicted"/>
<dbReference type="PANTHER" id="PTHR43536:SF1">
    <property type="entry name" value="MANNOSYLGLYCOPROTEIN ENDO-BETA-MANNOSIDASE"/>
    <property type="match status" value="1"/>
</dbReference>
<dbReference type="GO" id="GO:0004553">
    <property type="term" value="F:hydrolase activity, hydrolyzing O-glycosyl compounds"/>
    <property type="evidence" value="ECO:0007669"/>
    <property type="project" value="InterPro"/>
</dbReference>
<dbReference type="SUPFAM" id="SSF51445">
    <property type="entry name" value="(Trans)glycosidases"/>
    <property type="match status" value="1"/>
</dbReference>
<organism evidence="1 2">
    <name type="scientific">Capsicum annuum</name>
    <name type="common">Capsicum pepper</name>
    <dbReference type="NCBI Taxonomy" id="4072"/>
    <lineage>
        <taxon>Eukaryota</taxon>
        <taxon>Viridiplantae</taxon>
        <taxon>Streptophyta</taxon>
        <taxon>Embryophyta</taxon>
        <taxon>Tracheophyta</taxon>
        <taxon>Spermatophyta</taxon>
        <taxon>Magnoliopsida</taxon>
        <taxon>eudicotyledons</taxon>
        <taxon>Gunneridae</taxon>
        <taxon>Pentapetalae</taxon>
        <taxon>asterids</taxon>
        <taxon>lamiids</taxon>
        <taxon>Solanales</taxon>
        <taxon>Solanaceae</taxon>
        <taxon>Solanoideae</taxon>
        <taxon>Capsiceae</taxon>
        <taxon>Capsicum</taxon>
    </lineage>
</organism>
<dbReference type="Gene3D" id="3.20.20.80">
    <property type="entry name" value="Glycosidases"/>
    <property type="match status" value="1"/>
</dbReference>
<accession>A0A2G2Z638</accession>
<gene>
    <name evidence="1" type="ORF">T459_20946</name>
</gene>
<dbReference type="Gramene" id="PHT77424">
    <property type="protein sequence ID" value="PHT77424"/>
    <property type="gene ID" value="T459_20946"/>
</dbReference>
<dbReference type="InterPro" id="IPR043534">
    <property type="entry name" value="EBDG/EBM"/>
</dbReference>
<evidence type="ECO:0000313" key="2">
    <source>
        <dbReference type="Proteomes" id="UP000222542"/>
    </source>
</evidence>